<keyword evidence="2" id="KW-1185">Reference proteome</keyword>
<dbReference type="RefSeq" id="XP_040705250.1">
    <property type="nucleotide sequence ID" value="XM_040851933.1"/>
</dbReference>
<accession>A0A1L9TPU0</accession>
<dbReference type="VEuPathDB" id="FungiDB:ASPSYDRAFT_87990"/>
<reference evidence="2" key="1">
    <citation type="journal article" date="2017" name="Genome Biol.">
        <title>Comparative genomics reveals high biological diversity and specific adaptations in the industrially and medically important fungal genus Aspergillus.</title>
        <authorList>
            <person name="de Vries R.P."/>
            <person name="Riley R."/>
            <person name="Wiebenga A."/>
            <person name="Aguilar-Osorio G."/>
            <person name="Amillis S."/>
            <person name="Uchima C.A."/>
            <person name="Anderluh G."/>
            <person name="Asadollahi M."/>
            <person name="Askin M."/>
            <person name="Barry K."/>
            <person name="Battaglia E."/>
            <person name="Bayram O."/>
            <person name="Benocci T."/>
            <person name="Braus-Stromeyer S.A."/>
            <person name="Caldana C."/>
            <person name="Canovas D."/>
            <person name="Cerqueira G.C."/>
            <person name="Chen F."/>
            <person name="Chen W."/>
            <person name="Choi C."/>
            <person name="Clum A."/>
            <person name="Dos Santos R.A."/>
            <person name="Damasio A.R."/>
            <person name="Diallinas G."/>
            <person name="Emri T."/>
            <person name="Fekete E."/>
            <person name="Flipphi M."/>
            <person name="Freyberg S."/>
            <person name="Gallo A."/>
            <person name="Gournas C."/>
            <person name="Habgood R."/>
            <person name="Hainaut M."/>
            <person name="Harispe M.L."/>
            <person name="Henrissat B."/>
            <person name="Hilden K.S."/>
            <person name="Hope R."/>
            <person name="Hossain A."/>
            <person name="Karabika E."/>
            <person name="Karaffa L."/>
            <person name="Karanyi Z."/>
            <person name="Krasevec N."/>
            <person name="Kuo A."/>
            <person name="Kusch H."/>
            <person name="LaButti K."/>
            <person name="Lagendijk E.L."/>
            <person name="Lapidus A."/>
            <person name="Levasseur A."/>
            <person name="Lindquist E."/>
            <person name="Lipzen A."/>
            <person name="Logrieco A.F."/>
            <person name="MacCabe A."/>
            <person name="Maekelae M.R."/>
            <person name="Malavazi I."/>
            <person name="Melin P."/>
            <person name="Meyer V."/>
            <person name="Mielnichuk N."/>
            <person name="Miskei M."/>
            <person name="Molnar A.P."/>
            <person name="Mule G."/>
            <person name="Ngan C.Y."/>
            <person name="Orejas M."/>
            <person name="Orosz E."/>
            <person name="Ouedraogo J.P."/>
            <person name="Overkamp K.M."/>
            <person name="Park H.-S."/>
            <person name="Perrone G."/>
            <person name="Piumi F."/>
            <person name="Punt P.J."/>
            <person name="Ram A.F."/>
            <person name="Ramon A."/>
            <person name="Rauscher S."/>
            <person name="Record E."/>
            <person name="Riano-Pachon D.M."/>
            <person name="Robert V."/>
            <person name="Roehrig J."/>
            <person name="Ruller R."/>
            <person name="Salamov A."/>
            <person name="Salih N.S."/>
            <person name="Samson R.A."/>
            <person name="Sandor E."/>
            <person name="Sanguinetti M."/>
            <person name="Schuetze T."/>
            <person name="Sepcic K."/>
            <person name="Shelest E."/>
            <person name="Sherlock G."/>
            <person name="Sophianopoulou V."/>
            <person name="Squina F.M."/>
            <person name="Sun H."/>
            <person name="Susca A."/>
            <person name="Todd R.B."/>
            <person name="Tsang A."/>
            <person name="Unkles S.E."/>
            <person name="van de Wiele N."/>
            <person name="van Rossen-Uffink D."/>
            <person name="Oliveira J.V."/>
            <person name="Vesth T.C."/>
            <person name="Visser J."/>
            <person name="Yu J.-H."/>
            <person name="Zhou M."/>
            <person name="Andersen M.R."/>
            <person name="Archer D.B."/>
            <person name="Baker S.E."/>
            <person name="Benoit I."/>
            <person name="Brakhage A.A."/>
            <person name="Braus G.H."/>
            <person name="Fischer R."/>
            <person name="Frisvad J.C."/>
            <person name="Goldman G.H."/>
            <person name="Houbraken J."/>
            <person name="Oakley B."/>
            <person name="Pocsi I."/>
            <person name="Scazzocchio C."/>
            <person name="Seiboth B."/>
            <person name="vanKuyk P.A."/>
            <person name="Wortman J."/>
            <person name="Dyer P.S."/>
            <person name="Grigoriev I.V."/>
        </authorList>
    </citation>
    <scope>NUCLEOTIDE SEQUENCE [LARGE SCALE GENOMIC DNA]</scope>
    <source>
        <strain evidence="2">CBS 593.65</strain>
    </source>
</reference>
<name>A0A1L9TPU0_9EURO</name>
<dbReference type="Proteomes" id="UP000184356">
    <property type="component" value="Unassembled WGS sequence"/>
</dbReference>
<proteinExistence type="predicted"/>
<gene>
    <name evidence="1" type="ORF">ASPSYDRAFT_87990</name>
</gene>
<evidence type="ECO:0000313" key="1">
    <source>
        <dbReference type="EMBL" id="OJJ61444.1"/>
    </source>
</evidence>
<evidence type="ECO:0000313" key="2">
    <source>
        <dbReference type="Proteomes" id="UP000184356"/>
    </source>
</evidence>
<dbReference type="OrthoDB" id="4493318at2759"/>
<dbReference type="EMBL" id="KV878584">
    <property type="protein sequence ID" value="OJJ61444.1"/>
    <property type="molecule type" value="Genomic_DNA"/>
</dbReference>
<protein>
    <submittedName>
        <fullName evidence="1">Uncharacterized protein</fullName>
    </submittedName>
</protein>
<sequence>MSTNINPPPIQDCRCCNRLMTDMCFRLLQANIPHQALIIPERTNAATFHFQSHAPLFHDAPTEPFALAIHAAIQGFITTATGIQAPIYVSISRRPPGLEYTTNVALVIGVLVDFPAGISVSQEVLTHITLSLPIFGGGQWRWAMRPDDILPVMWRLQWFEEIVKHPWGSFAWSGVQTAYLGRGTPKLTKELDEVITKHVLLDKYYQGPAYFTVLRRRHFWENDGAPVSVMLDVPDYIAERIEKNPADMEAASMDLPKLVGCVWKYRLCRSEDANLVRLQWFYDHLVAAKEAPRAGTFGALCQRER</sequence>
<organism evidence="1 2">
    <name type="scientific">Aspergillus sydowii CBS 593.65</name>
    <dbReference type="NCBI Taxonomy" id="1036612"/>
    <lineage>
        <taxon>Eukaryota</taxon>
        <taxon>Fungi</taxon>
        <taxon>Dikarya</taxon>
        <taxon>Ascomycota</taxon>
        <taxon>Pezizomycotina</taxon>
        <taxon>Eurotiomycetes</taxon>
        <taxon>Eurotiomycetidae</taxon>
        <taxon>Eurotiales</taxon>
        <taxon>Aspergillaceae</taxon>
        <taxon>Aspergillus</taxon>
        <taxon>Aspergillus subgen. Nidulantes</taxon>
    </lineage>
</organism>
<dbReference type="AlphaFoldDB" id="A0A1L9TPU0"/>
<dbReference type="GeneID" id="63768006"/>